<dbReference type="PANTHER" id="PTHR48207">
    <property type="entry name" value="SUCCINATE--HYDROXYMETHYLGLUTARATE COA-TRANSFERASE"/>
    <property type="match status" value="1"/>
</dbReference>
<keyword evidence="1 2" id="KW-0808">Transferase</keyword>
<dbReference type="AlphaFoldDB" id="A0A926NHH2"/>
<dbReference type="Proteomes" id="UP000626844">
    <property type="component" value="Unassembled WGS sequence"/>
</dbReference>
<comment type="caution">
    <text evidence="2">The sequence shown here is derived from an EMBL/GenBank/DDBJ whole genome shotgun (WGS) entry which is preliminary data.</text>
</comment>
<proteinExistence type="predicted"/>
<protein>
    <submittedName>
        <fullName evidence="2">CoA transferase</fullName>
    </submittedName>
</protein>
<gene>
    <name evidence="2" type="ORF">IC621_15795</name>
</gene>
<name>A0A926NHH2_9BACI</name>
<organism evidence="2 3">
    <name type="scientific">Metabacillus arenae</name>
    <dbReference type="NCBI Taxonomy" id="2771434"/>
    <lineage>
        <taxon>Bacteria</taxon>
        <taxon>Bacillati</taxon>
        <taxon>Bacillota</taxon>
        <taxon>Bacilli</taxon>
        <taxon>Bacillales</taxon>
        <taxon>Bacillaceae</taxon>
        <taxon>Metabacillus</taxon>
    </lineage>
</organism>
<reference evidence="2" key="1">
    <citation type="submission" date="2020-09" db="EMBL/GenBank/DDBJ databases">
        <title>A novel bacterium of genus Bacillus, isolated from South China Sea.</title>
        <authorList>
            <person name="Huang H."/>
            <person name="Mo K."/>
            <person name="Hu Y."/>
        </authorList>
    </citation>
    <scope>NUCLEOTIDE SEQUENCE</scope>
    <source>
        <strain evidence="2">IB182487</strain>
    </source>
</reference>
<dbReference type="Gene3D" id="3.30.1540.10">
    <property type="entry name" value="formyl-coa transferase, domain 3"/>
    <property type="match status" value="1"/>
</dbReference>
<dbReference type="RefSeq" id="WP_191159300.1">
    <property type="nucleotide sequence ID" value="NZ_JACXAI010000021.1"/>
</dbReference>
<dbReference type="InterPro" id="IPR044855">
    <property type="entry name" value="CoA-Trfase_III_dom3_sf"/>
</dbReference>
<dbReference type="InterPro" id="IPR003673">
    <property type="entry name" value="CoA-Trfase_fam_III"/>
</dbReference>
<sequence>MNIQHDLLTGIRVLDFTWSVSGSNTTRILAAMGAEVIKVEWPKTPDMMRFSMYAKDDEPGLDNGAFFNSLNVGKKSFTVNIKSAEGMNIIKELIKKSDIVTENFSAGVFEKWGLDYSSLKELNEGIIYMSISGLGHTGRQKNYGTWGPTAAALSGMTYISGLPDTHPSGWGYSILDIVAGYTGAYSVLTALLYKKRTGEGQYIDISQVETALPLVGTNVLDYFVNARPSNRPDFPTGNRSILSTDERKSDFRGPIACPQNTYRCAGEDANDYCVIAIYSDDEWERFKAAIGQPEWGNDPKFTNLKGRIQHQGELDQHIEEYTIRFHKYEVMEALQQYGIVAVAVQQNEDIVENDPQLRFRGLFEKIKHPLLGERLVEGIPIKMSQTSPSIRKPAPLMGEDNDFVLKEILDYSEEEIELLNRNGVFWPLDMPKDSFKAVRPLW</sequence>
<evidence type="ECO:0000313" key="3">
    <source>
        <dbReference type="Proteomes" id="UP000626844"/>
    </source>
</evidence>
<dbReference type="SUPFAM" id="SSF89796">
    <property type="entry name" value="CoA-transferase family III (CaiB/BaiF)"/>
    <property type="match status" value="1"/>
</dbReference>
<evidence type="ECO:0000313" key="2">
    <source>
        <dbReference type="EMBL" id="MBD1381699.1"/>
    </source>
</evidence>
<dbReference type="Gene3D" id="3.40.50.10540">
    <property type="entry name" value="Crotonobetainyl-coa:carnitine coa-transferase, domain 1"/>
    <property type="match status" value="1"/>
</dbReference>
<evidence type="ECO:0000256" key="1">
    <source>
        <dbReference type="ARBA" id="ARBA00022679"/>
    </source>
</evidence>
<dbReference type="EMBL" id="JACXAI010000021">
    <property type="protein sequence ID" value="MBD1381699.1"/>
    <property type="molecule type" value="Genomic_DNA"/>
</dbReference>
<dbReference type="InterPro" id="IPR050483">
    <property type="entry name" value="CoA-transferase_III_domain"/>
</dbReference>
<keyword evidence="3" id="KW-1185">Reference proteome</keyword>
<accession>A0A926NHH2</accession>
<dbReference type="InterPro" id="IPR023606">
    <property type="entry name" value="CoA-Trfase_III_dom_1_sf"/>
</dbReference>
<dbReference type="PANTHER" id="PTHR48207:SF3">
    <property type="entry name" value="SUCCINATE--HYDROXYMETHYLGLUTARATE COA-TRANSFERASE"/>
    <property type="match status" value="1"/>
</dbReference>
<dbReference type="Pfam" id="PF02515">
    <property type="entry name" value="CoA_transf_3"/>
    <property type="match status" value="1"/>
</dbReference>
<dbReference type="GO" id="GO:0008410">
    <property type="term" value="F:CoA-transferase activity"/>
    <property type="evidence" value="ECO:0007669"/>
    <property type="project" value="TreeGrafter"/>
</dbReference>